<dbReference type="GO" id="GO:0006071">
    <property type="term" value="P:glycerol metabolic process"/>
    <property type="evidence" value="ECO:0007669"/>
    <property type="project" value="UniProtKB-KW"/>
</dbReference>
<dbReference type="Pfam" id="PF09339">
    <property type="entry name" value="HTH_IclR"/>
    <property type="match status" value="1"/>
</dbReference>
<dbReference type="PANTHER" id="PTHR30136">
    <property type="entry name" value="HELIX-TURN-HELIX TRANSCRIPTIONAL REGULATOR, ICLR FAMILY"/>
    <property type="match status" value="1"/>
</dbReference>
<keyword evidence="2" id="KW-0805">Transcription regulation</keyword>
<dbReference type="GO" id="GO:0003677">
    <property type="term" value="F:DNA binding"/>
    <property type="evidence" value="ECO:0007669"/>
    <property type="project" value="UniProtKB-KW"/>
</dbReference>
<dbReference type="OrthoDB" id="8479143at2"/>
<evidence type="ECO:0000256" key="4">
    <source>
        <dbReference type="ARBA" id="ARBA00023163"/>
    </source>
</evidence>
<dbReference type="InterPro" id="IPR036390">
    <property type="entry name" value="WH_DNA-bd_sf"/>
</dbReference>
<evidence type="ECO:0000313" key="10">
    <source>
        <dbReference type="Proteomes" id="UP000019494"/>
    </source>
</evidence>
<dbReference type="InterPro" id="IPR050707">
    <property type="entry name" value="HTH_MetabolicPath_Reg"/>
</dbReference>
<dbReference type="InterPro" id="IPR036388">
    <property type="entry name" value="WH-like_DNA-bd_sf"/>
</dbReference>
<evidence type="ECO:0000313" key="9">
    <source>
        <dbReference type="EMBL" id="EWT04042.1"/>
    </source>
</evidence>
<dbReference type="FunFam" id="1.10.10.10:FF:000056">
    <property type="entry name" value="IclR family transcriptional regulator"/>
    <property type="match status" value="1"/>
</dbReference>
<evidence type="ECO:0000256" key="1">
    <source>
        <dbReference type="ARBA" id="ARBA00022798"/>
    </source>
</evidence>
<organism evidence="9 10">
    <name type="scientific">Intrasporangium chromatireducens Q5-1</name>
    <dbReference type="NCBI Taxonomy" id="584657"/>
    <lineage>
        <taxon>Bacteria</taxon>
        <taxon>Bacillati</taxon>
        <taxon>Actinomycetota</taxon>
        <taxon>Actinomycetes</taxon>
        <taxon>Micrococcales</taxon>
        <taxon>Intrasporangiaceae</taxon>
        <taxon>Intrasporangium</taxon>
    </lineage>
</organism>
<comment type="caution">
    <text evidence="9">The sequence shown here is derived from an EMBL/GenBank/DDBJ whole genome shotgun (WGS) entry which is preliminary data.</text>
</comment>
<name>W9GFT9_9MICO</name>
<dbReference type="GO" id="GO:0045892">
    <property type="term" value="P:negative regulation of DNA-templated transcription"/>
    <property type="evidence" value="ECO:0007669"/>
    <property type="project" value="TreeGrafter"/>
</dbReference>
<dbReference type="RefSeq" id="WP_034721886.1">
    <property type="nucleotide sequence ID" value="NZ_AWQS01000350.1"/>
</dbReference>
<evidence type="ECO:0000256" key="3">
    <source>
        <dbReference type="ARBA" id="ARBA00023125"/>
    </source>
</evidence>
<keyword evidence="3" id="KW-0238">DNA-binding</keyword>
<dbReference type="InterPro" id="IPR029016">
    <property type="entry name" value="GAF-like_dom_sf"/>
</dbReference>
<dbReference type="SMART" id="SM00346">
    <property type="entry name" value="HTH_ICLR"/>
    <property type="match status" value="1"/>
</dbReference>
<dbReference type="PROSITE" id="PS51077">
    <property type="entry name" value="HTH_ICLR"/>
    <property type="match status" value="1"/>
</dbReference>
<evidence type="ECO:0000256" key="6">
    <source>
        <dbReference type="ARBA" id="ARBA00070406"/>
    </source>
</evidence>
<keyword evidence="10" id="KW-1185">Reference proteome</keyword>
<dbReference type="InterPro" id="IPR005471">
    <property type="entry name" value="Tscrpt_reg_IclR_N"/>
</dbReference>
<protein>
    <recommendedName>
        <fullName evidence="6">Glycerol operon regulatory protein</fullName>
    </recommendedName>
</protein>
<sequence>MPPAEPARKAAPEKRSGGVQSIERAFTLLETMADHGGIMGLSNLAAASGLPLPTIHRLVRTLVDLGYLRQEPNRQYVLGPRLIRLGESSSQTLAIWARPHLERLVDELGESANLAMLDGDQIVYVAQAQSHRSMRMFTEVGRRVLPHCTAVGKAIMAEMPAEQVREILRRTGMPRHTDHTITEPDDFAKALTWASEHGYAMDDGEQETGVRCVAVVVPDVPTRLAMSVSGPATRMSEELVARAVPLLTAAGEALARDLA</sequence>
<dbReference type="AlphaFoldDB" id="W9GFT9"/>
<proteinExistence type="predicted"/>
<dbReference type="PROSITE" id="PS51078">
    <property type="entry name" value="ICLR_ED"/>
    <property type="match status" value="1"/>
</dbReference>
<dbReference type="PANTHER" id="PTHR30136:SF24">
    <property type="entry name" value="HTH-TYPE TRANSCRIPTIONAL REPRESSOR ALLR"/>
    <property type="match status" value="1"/>
</dbReference>
<keyword evidence="1" id="KW-0319">Glycerol metabolism</keyword>
<dbReference type="SUPFAM" id="SSF46785">
    <property type="entry name" value="Winged helix' DNA-binding domain"/>
    <property type="match status" value="1"/>
</dbReference>
<dbReference type="GO" id="GO:0003700">
    <property type="term" value="F:DNA-binding transcription factor activity"/>
    <property type="evidence" value="ECO:0007669"/>
    <property type="project" value="TreeGrafter"/>
</dbReference>
<evidence type="ECO:0000259" key="7">
    <source>
        <dbReference type="PROSITE" id="PS51077"/>
    </source>
</evidence>
<dbReference type="Gene3D" id="1.10.10.10">
    <property type="entry name" value="Winged helix-like DNA-binding domain superfamily/Winged helix DNA-binding domain"/>
    <property type="match status" value="1"/>
</dbReference>
<dbReference type="PATRIC" id="fig|584657.3.peg.4073"/>
<dbReference type="SUPFAM" id="SSF55781">
    <property type="entry name" value="GAF domain-like"/>
    <property type="match status" value="1"/>
</dbReference>
<dbReference type="InterPro" id="IPR014757">
    <property type="entry name" value="Tscrpt_reg_IclR_C"/>
</dbReference>
<gene>
    <name evidence="9" type="ORF">N864_16340</name>
</gene>
<comment type="function">
    <text evidence="5">May be an activator protein for the gylABX operon.</text>
</comment>
<accession>W9GFT9</accession>
<feature type="domain" description="IclR-ED" evidence="8">
    <location>
        <begin position="81"/>
        <end position="259"/>
    </location>
</feature>
<evidence type="ECO:0000256" key="2">
    <source>
        <dbReference type="ARBA" id="ARBA00023015"/>
    </source>
</evidence>
<evidence type="ECO:0000259" key="8">
    <source>
        <dbReference type="PROSITE" id="PS51078"/>
    </source>
</evidence>
<feature type="domain" description="HTH iclR-type" evidence="7">
    <location>
        <begin position="19"/>
        <end position="80"/>
    </location>
</feature>
<dbReference type="EMBL" id="AWQS01000350">
    <property type="protein sequence ID" value="EWT04042.1"/>
    <property type="molecule type" value="Genomic_DNA"/>
</dbReference>
<reference evidence="10" key="1">
    <citation type="submission" date="2013-08" db="EMBL/GenBank/DDBJ databases">
        <title>Intrasporangium oryzae NRRL B-24470.</title>
        <authorList>
            <person name="Liu H."/>
            <person name="Wang G."/>
        </authorList>
    </citation>
    <scope>NUCLEOTIDE SEQUENCE [LARGE SCALE GENOMIC DNA]</scope>
    <source>
        <strain evidence="10">Q5-1</strain>
    </source>
</reference>
<keyword evidence="4" id="KW-0804">Transcription</keyword>
<evidence type="ECO:0000256" key="5">
    <source>
        <dbReference type="ARBA" id="ARBA00058938"/>
    </source>
</evidence>
<dbReference type="Proteomes" id="UP000019494">
    <property type="component" value="Unassembled WGS sequence"/>
</dbReference>
<dbReference type="Pfam" id="PF01614">
    <property type="entry name" value="IclR_C"/>
    <property type="match status" value="1"/>
</dbReference>
<dbReference type="Gene3D" id="3.30.450.40">
    <property type="match status" value="1"/>
</dbReference>